<dbReference type="Pfam" id="PF02381">
    <property type="entry name" value="MraZ"/>
    <property type="match status" value="2"/>
</dbReference>
<keyword evidence="10" id="KW-1185">Reference proteome</keyword>
<evidence type="ECO:0000259" key="8">
    <source>
        <dbReference type="PROSITE" id="PS51740"/>
    </source>
</evidence>
<proteinExistence type="inferred from homology"/>
<evidence type="ECO:0000313" key="9">
    <source>
        <dbReference type="EMBL" id="ADY61985.1"/>
    </source>
</evidence>
<dbReference type="AlphaFoldDB" id="F0SKK4"/>
<name>F0SKK4_RUBBR</name>
<dbReference type="OrthoDB" id="9807753at2"/>
<dbReference type="InterPro" id="IPR035642">
    <property type="entry name" value="MraZ_N"/>
</dbReference>
<dbReference type="CDD" id="cd16320">
    <property type="entry name" value="MraZ_N"/>
    <property type="match status" value="1"/>
</dbReference>
<dbReference type="PROSITE" id="PS51740">
    <property type="entry name" value="SPOVT_ABRB"/>
    <property type="match status" value="2"/>
</dbReference>
<dbReference type="InterPro" id="IPR020603">
    <property type="entry name" value="MraZ_dom"/>
</dbReference>
<keyword evidence="2 7" id="KW-0963">Cytoplasm</keyword>
<dbReference type="GO" id="GO:0005737">
    <property type="term" value="C:cytoplasm"/>
    <property type="evidence" value="ECO:0007669"/>
    <property type="project" value="UniProtKB-UniRule"/>
</dbReference>
<keyword evidence="3" id="KW-0677">Repeat</keyword>
<evidence type="ECO:0000256" key="7">
    <source>
        <dbReference type="HAMAP-Rule" id="MF_01008"/>
    </source>
</evidence>
<dbReference type="InterPro" id="IPR007159">
    <property type="entry name" value="SpoVT-AbrB_dom"/>
</dbReference>
<accession>F0SKK4</accession>
<dbReference type="PANTHER" id="PTHR34701:SF1">
    <property type="entry name" value="TRANSCRIPTIONAL REGULATOR MRAZ"/>
    <property type="match status" value="1"/>
</dbReference>
<dbReference type="PANTHER" id="PTHR34701">
    <property type="entry name" value="TRANSCRIPTIONAL REGULATOR MRAZ"/>
    <property type="match status" value="1"/>
</dbReference>
<evidence type="ECO:0000256" key="3">
    <source>
        <dbReference type="ARBA" id="ARBA00022737"/>
    </source>
</evidence>
<dbReference type="GO" id="GO:0003700">
    <property type="term" value="F:DNA-binding transcription factor activity"/>
    <property type="evidence" value="ECO:0007669"/>
    <property type="project" value="UniProtKB-UniRule"/>
</dbReference>
<keyword evidence="5 7" id="KW-0238">DNA-binding</keyword>
<evidence type="ECO:0000256" key="4">
    <source>
        <dbReference type="ARBA" id="ARBA00023015"/>
    </source>
</evidence>
<comment type="subcellular location">
    <subcellularLocation>
        <location evidence="7">Cytoplasm</location>
        <location evidence="7">Nucleoid</location>
    </subcellularLocation>
</comment>
<dbReference type="Gene3D" id="3.40.1550.20">
    <property type="entry name" value="Transcriptional regulator MraZ domain"/>
    <property type="match status" value="1"/>
</dbReference>
<evidence type="ECO:0000256" key="1">
    <source>
        <dbReference type="ARBA" id="ARBA00013860"/>
    </source>
</evidence>
<protein>
    <recommendedName>
        <fullName evidence="1 7">Transcriptional regulator MraZ</fullName>
    </recommendedName>
</protein>
<dbReference type="GO" id="GO:0009295">
    <property type="term" value="C:nucleoid"/>
    <property type="evidence" value="ECO:0007669"/>
    <property type="project" value="UniProtKB-SubCell"/>
</dbReference>
<keyword evidence="4 7" id="KW-0805">Transcription regulation</keyword>
<dbReference type="Proteomes" id="UP000006860">
    <property type="component" value="Chromosome"/>
</dbReference>
<organism evidence="9 10">
    <name type="scientific">Rubinisphaera brasiliensis (strain ATCC 49424 / DSM 5305 / JCM 21570 / IAM 15109 / NBRC 103401 / IFAM 1448)</name>
    <name type="common">Planctomyces brasiliensis</name>
    <dbReference type="NCBI Taxonomy" id="756272"/>
    <lineage>
        <taxon>Bacteria</taxon>
        <taxon>Pseudomonadati</taxon>
        <taxon>Planctomycetota</taxon>
        <taxon>Planctomycetia</taxon>
        <taxon>Planctomycetales</taxon>
        <taxon>Planctomycetaceae</taxon>
        <taxon>Rubinisphaera</taxon>
    </lineage>
</organism>
<feature type="domain" description="SpoVT-AbrB" evidence="8">
    <location>
        <begin position="6"/>
        <end position="52"/>
    </location>
</feature>
<comment type="similarity">
    <text evidence="7">Belongs to the MraZ family.</text>
</comment>
<dbReference type="KEGG" id="pbs:Plabr_4412"/>
<comment type="subunit">
    <text evidence="7">Forms oligomers.</text>
</comment>
<dbReference type="GO" id="GO:0000976">
    <property type="term" value="F:transcription cis-regulatory region binding"/>
    <property type="evidence" value="ECO:0007669"/>
    <property type="project" value="TreeGrafter"/>
</dbReference>
<dbReference type="STRING" id="756272.Plabr_4412"/>
<dbReference type="CDD" id="cd16321">
    <property type="entry name" value="MraZ_C"/>
    <property type="match status" value="1"/>
</dbReference>
<feature type="domain" description="SpoVT-AbrB" evidence="8">
    <location>
        <begin position="81"/>
        <end position="124"/>
    </location>
</feature>
<dbReference type="EMBL" id="CP002546">
    <property type="protein sequence ID" value="ADY61985.1"/>
    <property type="molecule type" value="Genomic_DNA"/>
</dbReference>
<dbReference type="GO" id="GO:2000143">
    <property type="term" value="P:negative regulation of DNA-templated transcription initiation"/>
    <property type="evidence" value="ECO:0007669"/>
    <property type="project" value="TreeGrafter"/>
</dbReference>
<gene>
    <name evidence="7" type="primary">mraZ</name>
    <name evidence="9" type="ordered locus">Plabr_4412</name>
</gene>
<reference evidence="10" key="1">
    <citation type="submission" date="2011-02" db="EMBL/GenBank/DDBJ databases">
        <title>The complete genome of Planctomyces brasiliensis DSM 5305.</title>
        <authorList>
            <person name="Lucas S."/>
            <person name="Copeland A."/>
            <person name="Lapidus A."/>
            <person name="Bruce D."/>
            <person name="Goodwin L."/>
            <person name="Pitluck S."/>
            <person name="Kyrpides N."/>
            <person name="Mavromatis K."/>
            <person name="Pagani I."/>
            <person name="Ivanova N."/>
            <person name="Ovchinnikova G."/>
            <person name="Lu M."/>
            <person name="Detter J.C."/>
            <person name="Han C."/>
            <person name="Land M."/>
            <person name="Hauser L."/>
            <person name="Markowitz V."/>
            <person name="Cheng J.-F."/>
            <person name="Hugenholtz P."/>
            <person name="Woyke T."/>
            <person name="Wu D."/>
            <person name="Tindall B."/>
            <person name="Pomrenke H.G."/>
            <person name="Brambilla E."/>
            <person name="Klenk H.-P."/>
            <person name="Eisen J.A."/>
        </authorList>
    </citation>
    <scope>NUCLEOTIDE SEQUENCE [LARGE SCALE GENOMIC DNA]</scope>
    <source>
        <strain evidence="10">ATCC 49424 / DSM 5305 / JCM 21570 / NBRC 103401 / IFAM 1448</strain>
    </source>
</reference>
<evidence type="ECO:0000313" key="10">
    <source>
        <dbReference type="Proteomes" id="UP000006860"/>
    </source>
</evidence>
<sequence length="146" mass="16311">MPLTGTFERAVDDKQRTALPKALRDGLTTSDSASLYAAPGNDRCIALYSRSAFEDLAERLTQLSSARSEVRNYLRMFYSQAESVDVDKQGRIRLPARLVQFAGLGSQVVIVGVRDHAEIWDQSRWEELISKHSDDFDDLAAAAMPF</sequence>
<evidence type="ECO:0000256" key="2">
    <source>
        <dbReference type="ARBA" id="ARBA00022490"/>
    </source>
</evidence>
<dbReference type="InterPro" id="IPR038619">
    <property type="entry name" value="MraZ_sf"/>
</dbReference>
<dbReference type="eggNOG" id="COG2001">
    <property type="taxonomic scope" value="Bacteria"/>
</dbReference>
<dbReference type="InterPro" id="IPR037914">
    <property type="entry name" value="SpoVT-AbrB_sf"/>
</dbReference>
<dbReference type="HAMAP" id="MF_01008">
    <property type="entry name" value="MraZ"/>
    <property type="match status" value="1"/>
</dbReference>
<evidence type="ECO:0000256" key="6">
    <source>
        <dbReference type="ARBA" id="ARBA00023163"/>
    </source>
</evidence>
<keyword evidence="6 7" id="KW-0804">Transcription</keyword>
<dbReference type="SUPFAM" id="SSF89447">
    <property type="entry name" value="AbrB/MazE/MraZ-like"/>
    <property type="match status" value="1"/>
</dbReference>
<dbReference type="HOGENOM" id="CLU_107907_0_5_0"/>
<dbReference type="NCBIfam" id="TIGR00242">
    <property type="entry name" value="division/cell wall cluster transcriptional repressor MraZ"/>
    <property type="match status" value="1"/>
</dbReference>
<dbReference type="InterPro" id="IPR003444">
    <property type="entry name" value="MraZ"/>
</dbReference>
<dbReference type="RefSeq" id="WP_013630690.1">
    <property type="nucleotide sequence ID" value="NC_015174.1"/>
</dbReference>
<dbReference type="InterPro" id="IPR035644">
    <property type="entry name" value="MraZ_C"/>
</dbReference>
<evidence type="ECO:0000256" key="5">
    <source>
        <dbReference type="ARBA" id="ARBA00023125"/>
    </source>
</evidence>